<dbReference type="InterPro" id="IPR013785">
    <property type="entry name" value="Aldolase_TIM"/>
</dbReference>
<keyword evidence="13" id="KW-0328">Glycosyltransferase</keyword>
<dbReference type="NCBIfam" id="NF009131">
    <property type="entry name" value="PRK12484.1"/>
    <property type="match status" value="1"/>
</dbReference>
<proteinExistence type="inferred from homology"/>
<feature type="domain" description="Nicotinate phosphoribosyltransferase C-terminal" evidence="12">
    <location>
        <begin position="397"/>
        <end position="505"/>
    </location>
</feature>
<dbReference type="InterPro" id="IPR006405">
    <property type="entry name" value="Nic_PRibTrfase_pncB"/>
</dbReference>
<feature type="domain" description="Nicotinate phosphoribosyltransferase N-terminal" evidence="11">
    <location>
        <begin position="40"/>
        <end position="164"/>
    </location>
</feature>
<sequence>MRTCNTVLEMNEVSNERERAQQRVEEIGALPVYRDRNLALLTDLYQLTMMYGHFKAGRHEQRVVFDLFYRKNPCGNGYVIAAGLEQVVWYLHQLHFSEDDLAYLRSLDMFSEDFLGYLRGFRFRGDVYAVPEGTVVFPNEPLLRIEGAIAEVQLIESALLTFVNHQSLIATKSRRIVEAAQTNVKHPGSAVIEMGLRRAQNADAAVFGTRAAFIGGCVATSNVLAAKAYDIPVAGTQGHSWIQSFPTELEAFEAYRAAFPENTVLLVDTYDVLRSGVPNAIRVGLAMKEVGQSLKGIRIDSGDLAYLSKRSRQMLNAAGLEDVQIIASSDLDEYTIRDLLTQGAEIDSWGVGTRLITSTDCPALGCVYKLVAQQFGDHLEPRIKISENPNKVTNPGKKKVLRLYVDGAAVADLIALAEEQYDPSQPLELFHPIHTYKRKVVQNYEIEELLVPIFIGGDLVYELPPLRSIQTRVEQQLNAFSSEIRRHLNPHEYHVDLSQTLWDLKQKLLHQWRHSGQR</sequence>
<dbReference type="EMBL" id="SORF01000004">
    <property type="protein sequence ID" value="TDY49556.1"/>
    <property type="molecule type" value="Genomic_DNA"/>
</dbReference>
<evidence type="ECO:0000256" key="1">
    <source>
        <dbReference type="ARBA" id="ARBA00004952"/>
    </source>
</evidence>
<evidence type="ECO:0000256" key="5">
    <source>
        <dbReference type="ARBA" id="ARBA00022598"/>
    </source>
</evidence>
<dbReference type="GO" id="GO:0005829">
    <property type="term" value="C:cytosol"/>
    <property type="evidence" value="ECO:0007669"/>
    <property type="project" value="TreeGrafter"/>
</dbReference>
<dbReference type="InterPro" id="IPR041619">
    <property type="entry name" value="NAPRTase_C"/>
</dbReference>
<dbReference type="InterPro" id="IPR041525">
    <property type="entry name" value="N/Namide_PRibTrfase"/>
</dbReference>
<organism evidence="13 14">
    <name type="scientific">Alicyclobacillus sacchari</name>
    <dbReference type="NCBI Taxonomy" id="392010"/>
    <lineage>
        <taxon>Bacteria</taxon>
        <taxon>Bacillati</taxon>
        <taxon>Bacillota</taxon>
        <taxon>Bacilli</taxon>
        <taxon>Bacillales</taxon>
        <taxon>Alicyclobacillaceae</taxon>
        <taxon>Alicyclobacillus</taxon>
    </lineage>
</organism>
<protein>
    <recommendedName>
        <fullName evidence="3 9">Nicotinate phosphoribosyltransferase</fullName>
        <ecNumber evidence="3 9">6.3.4.21</ecNumber>
    </recommendedName>
</protein>
<evidence type="ECO:0000256" key="6">
    <source>
        <dbReference type="ARBA" id="ARBA00022642"/>
    </source>
</evidence>
<keyword evidence="5 9" id="KW-0436">Ligase</keyword>
<evidence type="ECO:0000256" key="4">
    <source>
        <dbReference type="ARBA" id="ARBA00022553"/>
    </source>
</evidence>
<comment type="PTM">
    <text evidence="9">Transiently phosphorylated on a His residue during the reaction cycle. Phosphorylation strongly increases the affinity for substrates and increases the rate of nicotinate D-ribonucleotide production. Dephosphorylation regenerates the low-affinity form of the enzyme, leading to product release.</text>
</comment>
<accession>A0A4R8LSJ7</accession>
<dbReference type="GO" id="GO:0034355">
    <property type="term" value="P:NAD+ biosynthetic process via the salvage pathway"/>
    <property type="evidence" value="ECO:0007669"/>
    <property type="project" value="UniProtKB-ARBA"/>
</dbReference>
<evidence type="ECO:0000256" key="3">
    <source>
        <dbReference type="ARBA" id="ARBA00013236"/>
    </source>
</evidence>
<evidence type="ECO:0000256" key="9">
    <source>
        <dbReference type="RuleBase" id="RU365100"/>
    </source>
</evidence>
<evidence type="ECO:0000256" key="8">
    <source>
        <dbReference type="ARBA" id="ARBA00048668"/>
    </source>
</evidence>
<dbReference type="GO" id="GO:0004516">
    <property type="term" value="F:nicotinate phosphoribosyltransferase activity"/>
    <property type="evidence" value="ECO:0007669"/>
    <property type="project" value="UniProtKB-UniRule"/>
</dbReference>
<comment type="similarity">
    <text evidence="2 9">Belongs to the NAPRTase family.</text>
</comment>
<dbReference type="CDD" id="cd01570">
    <property type="entry name" value="NAPRTase_A"/>
    <property type="match status" value="1"/>
</dbReference>
<dbReference type="EC" id="6.3.4.21" evidence="3 9"/>
<dbReference type="Pfam" id="PF17956">
    <property type="entry name" value="NAPRTase_C"/>
    <property type="match status" value="1"/>
</dbReference>
<comment type="caution">
    <text evidence="13">The sequence shown here is derived from an EMBL/GenBank/DDBJ whole genome shotgun (WGS) entry which is preliminary data.</text>
</comment>
<feature type="domain" description="Nicotinate/nicotinamide phosphoribosyltransferase" evidence="10">
    <location>
        <begin position="191"/>
        <end position="372"/>
    </location>
</feature>
<evidence type="ECO:0000313" key="14">
    <source>
        <dbReference type="Proteomes" id="UP000294581"/>
    </source>
</evidence>
<evidence type="ECO:0000256" key="7">
    <source>
        <dbReference type="ARBA" id="ARBA00022679"/>
    </source>
</evidence>
<dbReference type="InterPro" id="IPR007229">
    <property type="entry name" value="Nic_PRibTrfase-Fam"/>
</dbReference>
<dbReference type="InterPro" id="IPR036068">
    <property type="entry name" value="Nicotinate_pribotase-like_C"/>
</dbReference>
<name>A0A4R8LSJ7_9BACL</name>
<dbReference type="PIRSF" id="PIRSF000484">
    <property type="entry name" value="NAPRT"/>
    <property type="match status" value="1"/>
</dbReference>
<evidence type="ECO:0000256" key="2">
    <source>
        <dbReference type="ARBA" id="ARBA00010897"/>
    </source>
</evidence>
<evidence type="ECO:0000259" key="12">
    <source>
        <dbReference type="Pfam" id="PF17956"/>
    </source>
</evidence>
<dbReference type="SUPFAM" id="SSF51690">
    <property type="entry name" value="Nicotinate/Quinolinate PRTase C-terminal domain-like"/>
    <property type="match status" value="1"/>
</dbReference>
<dbReference type="PANTHER" id="PTHR11098">
    <property type="entry name" value="NICOTINATE PHOSPHORIBOSYLTRANSFERASE"/>
    <property type="match status" value="1"/>
</dbReference>
<comment type="function">
    <text evidence="9">Catalyzes the first step in the biosynthesis of NAD from nicotinic acid, the ATP-dependent synthesis of beta-nicotinate D-ribonucleotide from nicotinate and 5-phospho-D-ribose 1-phosphate.</text>
</comment>
<keyword evidence="14" id="KW-1185">Reference proteome</keyword>
<dbReference type="FunFam" id="3.20.20.70:FF:000076">
    <property type="entry name" value="Nicotinate phosphoribosyltransferase"/>
    <property type="match status" value="1"/>
</dbReference>
<dbReference type="Proteomes" id="UP000294581">
    <property type="component" value="Unassembled WGS sequence"/>
</dbReference>
<comment type="catalytic activity">
    <reaction evidence="8 9">
        <text>5-phospho-alpha-D-ribose 1-diphosphate + nicotinate + ATP + H2O = nicotinate beta-D-ribonucleotide + ADP + phosphate + diphosphate</text>
        <dbReference type="Rhea" id="RHEA:36163"/>
        <dbReference type="ChEBI" id="CHEBI:15377"/>
        <dbReference type="ChEBI" id="CHEBI:30616"/>
        <dbReference type="ChEBI" id="CHEBI:32544"/>
        <dbReference type="ChEBI" id="CHEBI:33019"/>
        <dbReference type="ChEBI" id="CHEBI:43474"/>
        <dbReference type="ChEBI" id="CHEBI:57502"/>
        <dbReference type="ChEBI" id="CHEBI:58017"/>
        <dbReference type="ChEBI" id="CHEBI:456216"/>
        <dbReference type="EC" id="6.3.4.21"/>
    </reaction>
</comment>
<dbReference type="NCBIfam" id="TIGR01513">
    <property type="entry name" value="NAPRTase_put"/>
    <property type="match status" value="1"/>
</dbReference>
<dbReference type="Gene3D" id="3.20.20.70">
    <property type="entry name" value="Aldolase class I"/>
    <property type="match status" value="1"/>
</dbReference>
<dbReference type="Gene3D" id="3.20.140.10">
    <property type="entry name" value="nicotinate phosphoribosyltransferase"/>
    <property type="match status" value="1"/>
</dbReference>
<keyword evidence="7 9" id="KW-0808">Transferase</keyword>
<evidence type="ECO:0000259" key="11">
    <source>
        <dbReference type="Pfam" id="PF17767"/>
    </source>
</evidence>
<comment type="pathway">
    <text evidence="1 9">Cofactor biosynthesis; NAD(+) biosynthesis; nicotinate D-ribonucleotide from nicotinate: step 1/1.</text>
</comment>
<dbReference type="InterPro" id="IPR040727">
    <property type="entry name" value="NAPRTase_N"/>
</dbReference>
<evidence type="ECO:0000259" key="10">
    <source>
        <dbReference type="Pfam" id="PF04095"/>
    </source>
</evidence>
<gene>
    <name evidence="13" type="ORF">C7445_10467</name>
</gene>
<dbReference type="NCBIfam" id="NF006695">
    <property type="entry name" value="PRK09243.1-2"/>
    <property type="match status" value="1"/>
</dbReference>
<keyword evidence="6 9" id="KW-0662">Pyridine nucleotide biosynthesis</keyword>
<dbReference type="Pfam" id="PF17767">
    <property type="entry name" value="NAPRTase_N"/>
    <property type="match status" value="1"/>
</dbReference>
<dbReference type="AlphaFoldDB" id="A0A4R8LSJ7"/>
<dbReference type="GO" id="GO:0047280">
    <property type="term" value="F:nicotinamide phosphoribosyltransferase activity"/>
    <property type="evidence" value="ECO:0007669"/>
    <property type="project" value="UniProtKB-ARBA"/>
</dbReference>
<dbReference type="SUPFAM" id="SSF54675">
    <property type="entry name" value="Nicotinate/Quinolinate PRTase N-terminal domain-like"/>
    <property type="match status" value="1"/>
</dbReference>
<keyword evidence="4" id="KW-0597">Phosphoprotein</keyword>
<dbReference type="Pfam" id="PF04095">
    <property type="entry name" value="NAPRTase"/>
    <property type="match status" value="1"/>
</dbReference>
<evidence type="ECO:0000313" key="13">
    <source>
        <dbReference type="EMBL" id="TDY49556.1"/>
    </source>
</evidence>
<reference evidence="13 14" key="1">
    <citation type="submission" date="2019-03" db="EMBL/GenBank/DDBJ databases">
        <title>Genomic Encyclopedia of Type Strains, Phase IV (KMG-IV): sequencing the most valuable type-strain genomes for metagenomic binning, comparative biology and taxonomic classification.</title>
        <authorList>
            <person name="Goeker M."/>
        </authorList>
    </citation>
    <scope>NUCLEOTIDE SEQUENCE [LARGE SCALE GENOMIC DNA]</scope>
    <source>
        <strain evidence="13 14">DSM 17974</strain>
    </source>
</reference>
<dbReference type="UniPathway" id="UPA00253">
    <property type="reaction ID" value="UER00457"/>
</dbReference>
<dbReference type="PANTHER" id="PTHR11098:SF1">
    <property type="entry name" value="NICOTINATE PHOSPHORIBOSYLTRANSFERASE"/>
    <property type="match status" value="1"/>
</dbReference>